<feature type="domain" description="VOC" evidence="4">
    <location>
        <begin position="7"/>
        <end position="120"/>
    </location>
</feature>
<evidence type="ECO:0000259" key="4">
    <source>
        <dbReference type="PROSITE" id="PS51819"/>
    </source>
</evidence>
<dbReference type="PROSITE" id="PS51819">
    <property type="entry name" value="VOC"/>
    <property type="match status" value="1"/>
</dbReference>
<evidence type="ECO:0000313" key="5">
    <source>
        <dbReference type="EMBL" id="GAA1272795.1"/>
    </source>
</evidence>
<proteinExistence type="inferred from homology"/>
<keyword evidence="6" id="KW-1185">Reference proteome</keyword>
<dbReference type="InterPro" id="IPR000335">
    <property type="entry name" value="Bleomycin-R"/>
</dbReference>
<comment type="caution">
    <text evidence="5">The sequence shown here is derived from an EMBL/GenBank/DDBJ whole genome shotgun (WGS) entry which is preliminary data.</text>
</comment>
<dbReference type="InterPro" id="IPR037523">
    <property type="entry name" value="VOC_core"/>
</dbReference>
<evidence type="ECO:0000256" key="1">
    <source>
        <dbReference type="ARBA" id="ARBA00011051"/>
    </source>
</evidence>
<sequence length="127" mass="13545">MDRPTARLTGFAPIFPVRDLDRALAHYASLGFEVHAHPSGGYGFADRGEVGLHLTHEPDHDPAVGAAAAYLYVDDADALAAEWSAPGIGGRTVPPVDTDYRLREGARLDPDNNLIRFGSPLPATTTP</sequence>
<evidence type="ECO:0000313" key="6">
    <source>
        <dbReference type="Proteomes" id="UP001500037"/>
    </source>
</evidence>
<keyword evidence="3" id="KW-0046">Antibiotic resistance</keyword>
<dbReference type="SUPFAM" id="SSF54593">
    <property type="entry name" value="Glyoxalase/Bleomycin resistance protein/Dihydroxybiphenyl dioxygenase"/>
    <property type="match status" value="1"/>
</dbReference>
<protein>
    <recommendedName>
        <fullName evidence="2">Bleomycin resistance protein</fullName>
    </recommendedName>
</protein>
<dbReference type="Gene3D" id="3.10.180.10">
    <property type="entry name" value="2,3-Dihydroxybiphenyl 1,2-Dioxygenase, domain 1"/>
    <property type="match status" value="1"/>
</dbReference>
<dbReference type="CDD" id="cd08349">
    <property type="entry name" value="BLMA_like"/>
    <property type="match status" value="1"/>
</dbReference>
<dbReference type="InterPro" id="IPR029068">
    <property type="entry name" value="Glyas_Bleomycin-R_OHBP_Dase"/>
</dbReference>
<evidence type="ECO:0000256" key="3">
    <source>
        <dbReference type="ARBA" id="ARBA00023251"/>
    </source>
</evidence>
<comment type="similarity">
    <text evidence="1">Belongs to the bleomycin resistance protein family.</text>
</comment>
<dbReference type="EMBL" id="BAAALF010000232">
    <property type="protein sequence ID" value="GAA1272795.1"/>
    <property type="molecule type" value="Genomic_DNA"/>
</dbReference>
<dbReference type="InterPro" id="IPR004360">
    <property type="entry name" value="Glyas_Fos-R_dOase_dom"/>
</dbReference>
<evidence type="ECO:0000256" key="2">
    <source>
        <dbReference type="ARBA" id="ARBA00021572"/>
    </source>
</evidence>
<name>A0ABN1WYN6_9ACTN</name>
<organism evidence="5 6">
    <name type="scientific">Kitasatospora nipponensis</name>
    <dbReference type="NCBI Taxonomy" id="258049"/>
    <lineage>
        <taxon>Bacteria</taxon>
        <taxon>Bacillati</taxon>
        <taxon>Actinomycetota</taxon>
        <taxon>Actinomycetes</taxon>
        <taxon>Kitasatosporales</taxon>
        <taxon>Streptomycetaceae</taxon>
        <taxon>Kitasatospora</taxon>
    </lineage>
</organism>
<accession>A0ABN1WYN6</accession>
<dbReference type="RefSeq" id="WP_344446329.1">
    <property type="nucleotide sequence ID" value="NZ_BAAALF010000232.1"/>
</dbReference>
<dbReference type="Pfam" id="PF00903">
    <property type="entry name" value="Glyoxalase"/>
    <property type="match status" value="1"/>
</dbReference>
<dbReference type="Proteomes" id="UP001500037">
    <property type="component" value="Unassembled WGS sequence"/>
</dbReference>
<reference evidence="5 6" key="1">
    <citation type="journal article" date="2019" name="Int. J. Syst. Evol. Microbiol.">
        <title>The Global Catalogue of Microorganisms (GCM) 10K type strain sequencing project: providing services to taxonomists for standard genome sequencing and annotation.</title>
        <authorList>
            <consortium name="The Broad Institute Genomics Platform"/>
            <consortium name="The Broad Institute Genome Sequencing Center for Infectious Disease"/>
            <person name="Wu L."/>
            <person name="Ma J."/>
        </authorList>
    </citation>
    <scope>NUCLEOTIDE SEQUENCE [LARGE SCALE GENOMIC DNA]</scope>
    <source>
        <strain evidence="5 6">JCM 13004</strain>
    </source>
</reference>
<gene>
    <name evidence="5" type="ORF">GCM10009665_70930</name>
</gene>